<feature type="compositionally biased region" description="Acidic residues" evidence="1">
    <location>
        <begin position="70"/>
        <end position="82"/>
    </location>
</feature>
<organism evidence="2 3">
    <name type="scientific">Dreissena polymorpha</name>
    <name type="common">Zebra mussel</name>
    <name type="synonym">Mytilus polymorpha</name>
    <dbReference type="NCBI Taxonomy" id="45954"/>
    <lineage>
        <taxon>Eukaryota</taxon>
        <taxon>Metazoa</taxon>
        <taxon>Spiralia</taxon>
        <taxon>Lophotrochozoa</taxon>
        <taxon>Mollusca</taxon>
        <taxon>Bivalvia</taxon>
        <taxon>Autobranchia</taxon>
        <taxon>Heteroconchia</taxon>
        <taxon>Euheterodonta</taxon>
        <taxon>Imparidentia</taxon>
        <taxon>Neoheterodontei</taxon>
        <taxon>Myida</taxon>
        <taxon>Dreissenoidea</taxon>
        <taxon>Dreissenidae</taxon>
        <taxon>Dreissena</taxon>
    </lineage>
</organism>
<dbReference type="EMBL" id="JAIWYP010000006">
    <property type="protein sequence ID" value="KAH3804506.1"/>
    <property type="molecule type" value="Genomic_DNA"/>
</dbReference>
<accession>A0A9D4FWS2</accession>
<evidence type="ECO:0000256" key="1">
    <source>
        <dbReference type="SAM" id="MobiDB-lite"/>
    </source>
</evidence>
<dbReference type="AlphaFoldDB" id="A0A9D4FWS2"/>
<proteinExistence type="predicted"/>
<name>A0A9D4FWS2_DREPO</name>
<reference evidence="2" key="2">
    <citation type="submission" date="2020-11" db="EMBL/GenBank/DDBJ databases">
        <authorList>
            <person name="McCartney M.A."/>
            <person name="Auch B."/>
            <person name="Kono T."/>
            <person name="Mallez S."/>
            <person name="Becker A."/>
            <person name="Gohl D.M."/>
            <person name="Silverstein K.A.T."/>
            <person name="Koren S."/>
            <person name="Bechman K.B."/>
            <person name="Herman A."/>
            <person name="Abrahante J.E."/>
            <person name="Garbe J."/>
        </authorList>
    </citation>
    <scope>NUCLEOTIDE SEQUENCE</scope>
    <source>
        <strain evidence="2">Duluth1</strain>
        <tissue evidence="2">Whole animal</tissue>
    </source>
</reference>
<reference evidence="2" key="1">
    <citation type="journal article" date="2019" name="bioRxiv">
        <title>The Genome of the Zebra Mussel, Dreissena polymorpha: A Resource for Invasive Species Research.</title>
        <authorList>
            <person name="McCartney M.A."/>
            <person name="Auch B."/>
            <person name="Kono T."/>
            <person name="Mallez S."/>
            <person name="Zhang Y."/>
            <person name="Obille A."/>
            <person name="Becker A."/>
            <person name="Abrahante J.E."/>
            <person name="Garbe J."/>
            <person name="Badalamenti J.P."/>
            <person name="Herman A."/>
            <person name="Mangelson H."/>
            <person name="Liachko I."/>
            <person name="Sullivan S."/>
            <person name="Sone E.D."/>
            <person name="Koren S."/>
            <person name="Silverstein K.A.T."/>
            <person name="Beckman K.B."/>
            <person name="Gohl D.M."/>
        </authorList>
    </citation>
    <scope>NUCLEOTIDE SEQUENCE</scope>
    <source>
        <strain evidence="2">Duluth1</strain>
        <tissue evidence="2">Whole animal</tissue>
    </source>
</reference>
<protein>
    <submittedName>
        <fullName evidence="2">Uncharacterized protein</fullName>
    </submittedName>
</protein>
<gene>
    <name evidence="2" type="ORF">DPMN_132793</name>
</gene>
<feature type="region of interest" description="Disordered" evidence="1">
    <location>
        <begin position="1"/>
        <end position="20"/>
    </location>
</feature>
<feature type="region of interest" description="Disordered" evidence="1">
    <location>
        <begin position="66"/>
        <end position="86"/>
    </location>
</feature>
<evidence type="ECO:0000313" key="2">
    <source>
        <dbReference type="EMBL" id="KAH3804506.1"/>
    </source>
</evidence>
<evidence type="ECO:0000313" key="3">
    <source>
        <dbReference type="Proteomes" id="UP000828390"/>
    </source>
</evidence>
<keyword evidence="3" id="KW-1185">Reference proteome</keyword>
<sequence>MYKESDSDKPKKPRTRQELAAERQKCAMFHIVYRHSEAQQLSAYYTKLYKPVKEYNTMMTKTIISCPLPSDDDEQEEEEEDTGGWGLAECLKLTNYDDNDAMESRKQKGAWGRL</sequence>
<comment type="caution">
    <text evidence="2">The sequence shown here is derived from an EMBL/GenBank/DDBJ whole genome shotgun (WGS) entry which is preliminary data.</text>
</comment>
<dbReference type="Proteomes" id="UP000828390">
    <property type="component" value="Unassembled WGS sequence"/>
</dbReference>